<evidence type="ECO:0000259" key="1">
    <source>
        <dbReference type="Pfam" id="PF23162"/>
    </source>
</evidence>
<protein>
    <recommendedName>
        <fullName evidence="1">C962R-like N-terminal AEP domain-containing protein</fullName>
    </recommendedName>
</protein>
<proteinExistence type="predicted"/>
<dbReference type="EMBL" id="JF974320">
    <property type="protein sequence ID" value="AET84810.1"/>
    <property type="molecule type" value="Genomic_DNA"/>
</dbReference>
<organismHost>
    <name type="scientific">Micromonas pusilla</name>
    <name type="common">Picoplanktonic green alga</name>
    <name type="synonym">Chromulina pusilla</name>
    <dbReference type="NCBI Taxonomy" id="38833"/>
</organismHost>
<reference evidence="2 3" key="1">
    <citation type="submission" date="2010-12" db="EMBL/GenBank/DDBJ databases">
        <title>The Genome Sequence of Micromonas pusilla virus SP1.</title>
        <authorList>
            <consortium name="The Broad Institute Genome Sequencing Platform"/>
            <person name="Henn M.R."/>
            <person name="Suttle C."/>
            <person name="Winget D."/>
            <person name="Chan A."/>
            <person name="Levin J."/>
            <person name="Malboeuf C."/>
            <person name="Casali M."/>
            <person name="Russ C."/>
            <person name="Lennon N."/>
            <person name="Chapman S.B."/>
            <person name="Erlich R."/>
            <person name="Young S.K."/>
            <person name="Yandava C."/>
            <person name="Zeng Q."/>
            <person name="Alvarado L."/>
            <person name="Anderson S."/>
            <person name="Berlin A."/>
            <person name="Chen Z."/>
            <person name="Freedman E."/>
            <person name="Gellesch M."/>
            <person name="Goldberg J."/>
            <person name="Green L."/>
            <person name="Griggs A."/>
            <person name="Gujja S."/>
            <person name="Heilman E.R."/>
            <person name="Heiman D."/>
            <person name="Hollinger A."/>
            <person name="Howarth C."/>
            <person name="Larson L."/>
            <person name="Mehta T."/>
            <person name="Pearson M."/>
            <person name="Roberts A."/>
            <person name="Ryan E."/>
            <person name="Saif S."/>
            <person name="Shea T."/>
            <person name="Shenoy N."/>
            <person name="Sisk P."/>
            <person name="Stolte C."/>
            <person name="Sykes S."/>
            <person name="White J."/>
            <person name="Haas B."/>
            <person name="Nusbaum C."/>
            <person name="Birren B."/>
        </authorList>
    </citation>
    <scope>NUCLEOTIDE SEQUENCE [LARGE SCALE GENOMIC DNA]</scope>
    <source>
        <strain evidence="2 3">SP1</strain>
    </source>
</reference>
<name>G9E5Y3_MPSP1</name>
<accession>G9E5Y3</accession>
<evidence type="ECO:0000313" key="2">
    <source>
        <dbReference type="EMBL" id="AET84810.1"/>
    </source>
</evidence>
<evidence type="ECO:0000313" key="3">
    <source>
        <dbReference type="Proteomes" id="UP000232710"/>
    </source>
</evidence>
<organism evidence="2 3">
    <name type="scientific">Micromonas pusilla virus SP1</name>
    <name type="common">MpV-SP1</name>
    <dbReference type="NCBI Taxonomy" id="373996"/>
    <lineage>
        <taxon>Viruses</taxon>
        <taxon>Varidnaviria</taxon>
        <taxon>Bamfordvirae</taxon>
        <taxon>Nucleocytoviricota</taxon>
        <taxon>Megaviricetes</taxon>
        <taxon>Algavirales</taxon>
        <taxon>Phycodnaviridae</taxon>
        <taxon>Prasinovirus</taxon>
        <taxon>Prasinovirus micromonas</taxon>
    </lineage>
</organism>
<dbReference type="Proteomes" id="UP000232710">
    <property type="component" value="Segment"/>
</dbReference>
<feature type="domain" description="C962R-like N-terminal AEP" evidence="1">
    <location>
        <begin position="19"/>
        <end position="180"/>
    </location>
</feature>
<dbReference type="InterPro" id="IPR056443">
    <property type="entry name" value="AEP_C962R"/>
</dbReference>
<dbReference type="Pfam" id="PF23162">
    <property type="entry name" value="AEP_C962R"/>
    <property type="match status" value="1"/>
</dbReference>
<gene>
    <name evidence="2" type="ORF">MPXG_00012</name>
</gene>
<sequence>MFNSWCSSQGFTNSTNISHVRMDGGVLSVPFDRLNQFNEKYIEAIRSGEKLFIVEQKSPRYNFFVDIDYKDTTSLDMDEIKSVCKIICDKVKRHGGKDCLISVSPPKKVGSLIKTGVHLNWSGFVVDQSSAVALREHILVALSKAKSHLDWNEIIDSSVYGNIERKTGGSGFRMIWSHKMSKCDVCRGKGCETCKGHGKNIQLAYLPIFIYRSGPLSGILQVNQKPDLDILKMSIVRTDEPQNVNISSPSNSVKERNFTEEDEREEVCDGEIRLLIEKYIRDNMEGQKNAYVIKIFKKKETYLVKTNSRYCENLRGEHSSNHVWFLISGTIIAQKCFCNCPTIRGRRDGFCKDFFGRKHLLSPTIISRLYPKPQELKKCPEIKKFVESKVKIVDVKVDLQNYIQNNMKTCGTISVLNVKKEKTNYLITTNSGFCEKIGGEHNNETVMSYVVKKRKFISQACPICKDPKGVRTHVLNGFIINNLFPKGA</sequence>
<keyword evidence="3" id="KW-1185">Reference proteome</keyword>